<dbReference type="AlphaFoldDB" id="A0A8C5LLU7"/>
<dbReference type="InterPro" id="IPR033899">
    <property type="entry name" value="CXC_Chemokine_domain"/>
</dbReference>
<dbReference type="GeneTree" id="ENSGT00940000160757"/>
<evidence type="ECO:0000256" key="4">
    <source>
        <dbReference type="ARBA" id="ARBA00022525"/>
    </source>
</evidence>
<dbReference type="InterPro" id="IPR036048">
    <property type="entry name" value="Interleukin_8-like_sf"/>
</dbReference>
<dbReference type="InterPro" id="IPR001811">
    <property type="entry name" value="Chemokine_IL8-like_dom"/>
</dbReference>
<dbReference type="GO" id="GO:0008009">
    <property type="term" value="F:chemokine activity"/>
    <property type="evidence" value="ECO:0007669"/>
    <property type="project" value="InterPro"/>
</dbReference>
<dbReference type="Pfam" id="PF00048">
    <property type="entry name" value="IL8"/>
    <property type="match status" value="1"/>
</dbReference>
<dbReference type="PANTHER" id="PTHR12015">
    <property type="entry name" value="SMALL INDUCIBLE CYTOKINE A"/>
    <property type="match status" value="1"/>
</dbReference>
<dbReference type="GO" id="GO:0005615">
    <property type="term" value="C:extracellular space"/>
    <property type="evidence" value="ECO:0007669"/>
    <property type="project" value="UniProtKB-KW"/>
</dbReference>
<feature type="chain" id="PRO_5041456371" description="Chemokine interleukin-8-like domain-containing protein" evidence="5">
    <location>
        <begin position="24"/>
        <end position="106"/>
    </location>
</feature>
<evidence type="ECO:0000313" key="8">
    <source>
        <dbReference type="Proteomes" id="UP000694569"/>
    </source>
</evidence>
<keyword evidence="5" id="KW-0732">Signal</keyword>
<dbReference type="PRINTS" id="PR00437">
    <property type="entry name" value="SMALLCYTKCXC"/>
</dbReference>
<dbReference type="CDD" id="cd00273">
    <property type="entry name" value="Chemokine_CXC"/>
    <property type="match status" value="1"/>
</dbReference>
<keyword evidence="8" id="KW-1185">Reference proteome</keyword>
<dbReference type="GO" id="GO:0006952">
    <property type="term" value="P:defense response"/>
    <property type="evidence" value="ECO:0007669"/>
    <property type="project" value="InterPro"/>
</dbReference>
<name>A0A8C5LLU7_9ANUR</name>
<keyword evidence="3" id="KW-0202">Cytokine</keyword>
<feature type="domain" description="Chemokine interleukin-8-like" evidence="6">
    <location>
        <begin position="32"/>
        <end position="93"/>
    </location>
</feature>
<protein>
    <recommendedName>
        <fullName evidence="6">Chemokine interleukin-8-like domain-containing protein</fullName>
    </recommendedName>
</protein>
<dbReference type="SMART" id="SM00199">
    <property type="entry name" value="SCY"/>
    <property type="match status" value="1"/>
</dbReference>
<dbReference type="PANTHER" id="PTHR12015:SF198">
    <property type="entry name" value="PLATELET BASIC PROTEIN"/>
    <property type="match status" value="1"/>
</dbReference>
<reference evidence="7" key="2">
    <citation type="submission" date="2025-09" db="UniProtKB">
        <authorList>
            <consortium name="Ensembl"/>
        </authorList>
    </citation>
    <scope>IDENTIFICATION</scope>
</reference>
<sequence length="106" mass="11861">MQTQKKVLLFLIICLACSTVSRGMPAVARMSELRCNCISTETKFISPKHFQNVEIIPKGPHCKHVEVIVTLKNGVEVCLEPSTPWVKRVVDKILDSTKTTTALPQR</sequence>
<dbReference type="Ensembl" id="ENSLLET00000000082.1">
    <property type="protein sequence ID" value="ENSLLEP00000000077.1"/>
    <property type="gene ID" value="ENSLLEG00000000060.1"/>
</dbReference>
<feature type="signal peptide" evidence="5">
    <location>
        <begin position="1"/>
        <end position="23"/>
    </location>
</feature>
<dbReference type="InterPro" id="IPR001089">
    <property type="entry name" value="Chemokine_CXC"/>
</dbReference>
<organism evidence="7 8">
    <name type="scientific">Leptobrachium leishanense</name>
    <name type="common">Leishan spiny toad</name>
    <dbReference type="NCBI Taxonomy" id="445787"/>
    <lineage>
        <taxon>Eukaryota</taxon>
        <taxon>Metazoa</taxon>
        <taxon>Chordata</taxon>
        <taxon>Craniata</taxon>
        <taxon>Vertebrata</taxon>
        <taxon>Euteleostomi</taxon>
        <taxon>Amphibia</taxon>
        <taxon>Batrachia</taxon>
        <taxon>Anura</taxon>
        <taxon>Pelobatoidea</taxon>
        <taxon>Megophryidae</taxon>
        <taxon>Leptobrachium</taxon>
    </lineage>
</organism>
<dbReference type="Proteomes" id="UP000694569">
    <property type="component" value="Unplaced"/>
</dbReference>
<evidence type="ECO:0000256" key="2">
    <source>
        <dbReference type="ARBA" id="ARBA00010665"/>
    </source>
</evidence>
<dbReference type="PRINTS" id="PR00436">
    <property type="entry name" value="INTERLEUKIN8"/>
</dbReference>
<proteinExistence type="inferred from homology"/>
<evidence type="ECO:0000256" key="5">
    <source>
        <dbReference type="SAM" id="SignalP"/>
    </source>
</evidence>
<comment type="subcellular location">
    <subcellularLocation>
        <location evidence="1">Secreted</location>
    </subcellularLocation>
</comment>
<evidence type="ECO:0000259" key="6">
    <source>
        <dbReference type="SMART" id="SM00199"/>
    </source>
</evidence>
<evidence type="ECO:0000256" key="3">
    <source>
        <dbReference type="ARBA" id="ARBA00022514"/>
    </source>
</evidence>
<keyword evidence="4" id="KW-0964">Secreted</keyword>
<dbReference type="GO" id="GO:0006955">
    <property type="term" value="P:immune response"/>
    <property type="evidence" value="ECO:0007669"/>
    <property type="project" value="InterPro"/>
</dbReference>
<accession>A0A8C5LLU7</accession>
<evidence type="ECO:0000313" key="7">
    <source>
        <dbReference type="Ensembl" id="ENSLLEP00000000077.1"/>
    </source>
</evidence>
<comment type="similarity">
    <text evidence="2">Belongs to the intercrine alpha (chemokine CxC) family.</text>
</comment>
<dbReference type="InterPro" id="IPR039809">
    <property type="entry name" value="Chemokine_b/g/d"/>
</dbReference>
<reference evidence="7" key="1">
    <citation type="submission" date="2025-08" db="UniProtKB">
        <authorList>
            <consortium name="Ensembl"/>
        </authorList>
    </citation>
    <scope>IDENTIFICATION</scope>
</reference>
<dbReference type="FunFam" id="2.40.50.40:FF:000004">
    <property type="entry name" value="C-X-C motif chemokine"/>
    <property type="match status" value="1"/>
</dbReference>
<dbReference type="SUPFAM" id="SSF54117">
    <property type="entry name" value="Interleukin 8-like chemokines"/>
    <property type="match status" value="1"/>
</dbReference>
<dbReference type="Gene3D" id="2.40.50.40">
    <property type="match status" value="1"/>
</dbReference>
<evidence type="ECO:0000256" key="1">
    <source>
        <dbReference type="ARBA" id="ARBA00004613"/>
    </source>
</evidence>
<dbReference type="OrthoDB" id="9937393at2759"/>